<evidence type="ECO:0000256" key="5">
    <source>
        <dbReference type="ARBA" id="ARBA00023125"/>
    </source>
</evidence>
<evidence type="ECO:0000256" key="6">
    <source>
        <dbReference type="ARBA" id="ARBA00023242"/>
    </source>
</evidence>
<dbReference type="InterPro" id="IPR007021">
    <property type="entry name" value="DUF659"/>
</dbReference>
<organism evidence="10">
    <name type="scientific">Rhizophora mucronata</name>
    <name type="common">Asiatic mangrove</name>
    <dbReference type="NCBI Taxonomy" id="61149"/>
    <lineage>
        <taxon>Eukaryota</taxon>
        <taxon>Viridiplantae</taxon>
        <taxon>Streptophyta</taxon>
        <taxon>Embryophyta</taxon>
        <taxon>Tracheophyta</taxon>
        <taxon>Spermatophyta</taxon>
        <taxon>Magnoliopsida</taxon>
        <taxon>eudicotyledons</taxon>
        <taxon>Gunneridae</taxon>
        <taxon>Pentapetalae</taxon>
        <taxon>rosids</taxon>
        <taxon>fabids</taxon>
        <taxon>Malpighiales</taxon>
        <taxon>Rhizophoraceae</taxon>
        <taxon>Rhizophora</taxon>
    </lineage>
</organism>
<comment type="subcellular location">
    <subcellularLocation>
        <location evidence="1">Nucleus</location>
    </subcellularLocation>
</comment>
<keyword evidence="2" id="KW-0479">Metal-binding</keyword>
<dbReference type="Pfam" id="PF04937">
    <property type="entry name" value="DUF659"/>
    <property type="match status" value="1"/>
</dbReference>
<feature type="domain" description="BED-type" evidence="9">
    <location>
        <begin position="123"/>
        <end position="182"/>
    </location>
</feature>
<evidence type="ECO:0000256" key="2">
    <source>
        <dbReference type="ARBA" id="ARBA00022723"/>
    </source>
</evidence>
<dbReference type="GO" id="GO:0046983">
    <property type="term" value="F:protein dimerization activity"/>
    <property type="evidence" value="ECO:0007669"/>
    <property type="project" value="InterPro"/>
</dbReference>
<evidence type="ECO:0000256" key="1">
    <source>
        <dbReference type="ARBA" id="ARBA00004123"/>
    </source>
</evidence>
<name>A0A2P2IQN9_RHIMU</name>
<dbReference type="InterPro" id="IPR008906">
    <property type="entry name" value="HATC_C_dom"/>
</dbReference>
<keyword evidence="5" id="KW-0238">DNA-binding</keyword>
<proteinExistence type="predicted"/>
<dbReference type="PANTHER" id="PTHR32166">
    <property type="entry name" value="OSJNBA0013A04.12 PROTEIN"/>
    <property type="match status" value="1"/>
</dbReference>
<dbReference type="Pfam" id="PF05699">
    <property type="entry name" value="Dimer_Tnp_hAT"/>
    <property type="match status" value="1"/>
</dbReference>
<sequence length="863" mass="98112">MATSLEPSPKFRRNKDSAWKYCQMIKSDEGRVHMRCIYCSKMFKGGGIFRFKEHLAGRGGPMCQQVPLEVRLLMQQSLDEVVGKQSNRKKVIWEEPASVNMSPSDLEMSADQFDNSGPIKTRQKKDLGWQHCQMLRNGEREQIKCKYCAKMFKGGGIHRFKEHLAGRKGGGAPICERVPSDVQLLMQQNLDEIAGKQKGKQKLAQEEVDEVIFSPCDIDVLADCCEDVNNGFKTNGACDMVEPNSNMSLDQEEGTTAENLDRRKRRKGKASPIGNDVAAVNSSGLKLVDKPFHMTMGRFLYDIGANIDALDSIYFQQSIDMITSGGSRVVIPSNHDLRGWILKNLVEEIKSTIDQYRTKWEKTGCSILVEEWNSKSGRNLLNFLVYCSEGTVFLRSVDVTCSSTDSLYEAIRKVVEEVGAEHVLQVITKVDERYAVIGQRLMDTFHSLYWAPCAVHCIDMILEDFGNLRWISDVIEQARSVTRFVYNNSVVLDLMKRFTRGNDIVQQGVTHSATNFATLKRMADFKLDLQTMVTSQEWMDCLYSKQPGGLTMLDIVSSHSFWSSCISIIRLTDPLLRLLGIVSSEKRAAMGYVFAGIYRAKETIKRELVKKEDYMAYWNIIDHRWEQQQHPPLHAAGFFLNPKFFYSIDGDMHNEILSRMFDCIERLVTDIEVQDKIVKELNLYKNALGDLGRKMAIRARENLLPVEWWSTYGGGCPNLAHLAVRILSQTCNSTSFKLNHIPFEKVYGIRNSLECQRLSDIVFVQCNLCLRQMIDGSRNKTSIFFDDISTVEDWIMQKELCLEDPDNADWMSLVSPSASTLPVESLVDETEDLSAGFNDFEIFDGLNSLKEVKWHSGDNVVSH</sequence>
<feature type="domain" description="BED-type" evidence="9">
    <location>
        <begin position="13"/>
        <end position="70"/>
    </location>
</feature>
<dbReference type="InterPro" id="IPR012337">
    <property type="entry name" value="RNaseH-like_sf"/>
</dbReference>
<reference evidence="10" key="1">
    <citation type="submission" date="2018-02" db="EMBL/GenBank/DDBJ databases">
        <title>Rhizophora mucronata_Transcriptome.</title>
        <authorList>
            <person name="Meera S.P."/>
            <person name="Sreeshan A."/>
            <person name="Augustine A."/>
        </authorList>
    </citation>
    <scope>NUCLEOTIDE SEQUENCE</scope>
    <source>
        <tissue evidence="10">Leaf</tissue>
    </source>
</reference>
<dbReference type="GO" id="GO:0005634">
    <property type="term" value="C:nucleus"/>
    <property type="evidence" value="ECO:0007669"/>
    <property type="project" value="UniProtKB-SubCell"/>
</dbReference>
<dbReference type="AlphaFoldDB" id="A0A2P2IQN9"/>
<accession>A0A2P2IQN9</accession>
<dbReference type="SUPFAM" id="SSF53098">
    <property type="entry name" value="Ribonuclease H-like"/>
    <property type="match status" value="1"/>
</dbReference>
<dbReference type="EMBL" id="GGEC01003055">
    <property type="protein sequence ID" value="MBW83538.1"/>
    <property type="molecule type" value="Transcribed_RNA"/>
</dbReference>
<keyword evidence="4" id="KW-0862">Zinc</keyword>
<keyword evidence="3 7" id="KW-0863">Zinc-finger</keyword>
<keyword evidence="6" id="KW-0539">Nucleus</keyword>
<protein>
    <submittedName>
        <fullName evidence="10">DNA binding protein</fullName>
    </submittedName>
</protein>
<evidence type="ECO:0000259" key="9">
    <source>
        <dbReference type="PROSITE" id="PS50808"/>
    </source>
</evidence>
<evidence type="ECO:0000256" key="7">
    <source>
        <dbReference type="PROSITE-ProRule" id="PRU00027"/>
    </source>
</evidence>
<evidence type="ECO:0000256" key="3">
    <source>
        <dbReference type="ARBA" id="ARBA00022771"/>
    </source>
</evidence>
<dbReference type="PANTHER" id="PTHR32166:SF88">
    <property type="entry name" value="HAT TRANSPOSON SUPERFAMILY"/>
    <property type="match status" value="1"/>
</dbReference>
<feature type="region of interest" description="Disordered" evidence="8">
    <location>
        <begin position="242"/>
        <end position="273"/>
    </location>
</feature>
<dbReference type="InterPro" id="IPR003656">
    <property type="entry name" value="Znf_BED"/>
</dbReference>
<dbReference type="GO" id="GO:0003677">
    <property type="term" value="F:DNA binding"/>
    <property type="evidence" value="ECO:0007669"/>
    <property type="project" value="UniProtKB-KW"/>
</dbReference>
<evidence type="ECO:0000256" key="8">
    <source>
        <dbReference type="SAM" id="MobiDB-lite"/>
    </source>
</evidence>
<dbReference type="PROSITE" id="PS50808">
    <property type="entry name" value="ZF_BED"/>
    <property type="match status" value="2"/>
</dbReference>
<evidence type="ECO:0000256" key="4">
    <source>
        <dbReference type="ARBA" id="ARBA00022833"/>
    </source>
</evidence>
<evidence type="ECO:0000313" key="10">
    <source>
        <dbReference type="EMBL" id="MBW83538.1"/>
    </source>
</evidence>
<dbReference type="GO" id="GO:0008270">
    <property type="term" value="F:zinc ion binding"/>
    <property type="evidence" value="ECO:0007669"/>
    <property type="project" value="UniProtKB-KW"/>
</dbReference>